<feature type="transmembrane region" description="Helical" evidence="1">
    <location>
        <begin position="164"/>
        <end position="186"/>
    </location>
</feature>
<feature type="transmembrane region" description="Helical" evidence="1">
    <location>
        <begin position="109"/>
        <end position="128"/>
    </location>
</feature>
<sequence>MRAKTNRTLILCLLIAAGAAGFFLRRWQLSTAFDETGLVLSGSPSIWILSVFALVVTVLAAVAAARLDKRSAYTDCFSSGAPEMAVTVLSAALVLAGCVLAMANGQRTALVTVLGVAAALAMGAVGLLRCRGVVPVAAVHLIPCAYLIVTLIVDFRRWSVDPTVLDYCFDLFAAIGTVCATVNLMGFCFDKGRRRETVFWCLAGCFFAMVSLGDMGVVRWLTTGGLALWLGVNGWQLLED</sequence>
<feature type="transmembrane region" description="Helical" evidence="1">
    <location>
        <begin position="133"/>
        <end position="152"/>
    </location>
</feature>
<dbReference type="Proteomes" id="UP000886741">
    <property type="component" value="Unassembled WGS sequence"/>
</dbReference>
<comment type="caution">
    <text evidence="2">The sequence shown here is derived from an EMBL/GenBank/DDBJ whole genome shotgun (WGS) entry which is preliminary data.</text>
</comment>
<reference evidence="2" key="1">
    <citation type="submission" date="2020-10" db="EMBL/GenBank/DDBJ databases">
        <authorList>
            <person name="Gilroy R."/>
        </authorList>
    </citation>
    <scope>NUCLEOTIDE SEQUENCE</scope>
    <source>
        <strain evidence="2">ChiBcec16-1751</strain>
    </source>
</reference>
<reference evidence="2" key="2">
    <citation type="journal article" date="2021" name="PeerJ">
        <title>Extensive microbial diversity within the chicken gut microbiome revealed by metagenomics and culture.</title>
        <authorList>
            <person name="Gilroy R."/>
            <person name="Ravi A."/>
            <person name="Getino M."/>
            <person name="Pursley I."/>
            <person name="Horton D.L."/>
            <person name="Alikhan N.F."/>
            <person name="Baker D."/>
            <person name="Gharbi K."/>
            <person name="Hall N."/>
            <person name="Watson M."/>
            <person name="Adriaenssens E.M."/>
            <person name="Foster-Nyarko E."/>
            <person name="Jarju S."/>
            <person name="Secka A."/>
            <person name="Antonio M."/>
            <person name="Oren A."/>
            <person name="Chaudhuri R.R."/>
            <person name="La Ragione R."/>
            <person name="Hildebrand F."/>
            <person name="Pallen M.J."/>
        </authorList>
    </citation>
    <scope>NUCLEOTIDE SEQUENCE</scope>
    <source>
        <strain evidence="2">ChiBcec16-1751</strain>
    </source>
</reference>
<keyword evidence="1" id="KW-0472">Membrane</keyword>
<keyword evidence="1" id="KW-1133">Transmembrane helix</keyword>
<evidence type="ECO:0000313" key="2">
    <source>
        <dbReference type="EMBL" id="HIS64874.1"/>
    </source>
</evidence>
<keyword evidence="1" id="KW-0812">Transmembrane</keyword>
<dbReference type="AlphaFoldDB" id="A0A9D1F9K0"/>
<gene>
    <name evidence="2" type="ORF">IAA83_05830</name>
</gene>
<accession>A0A9D1F9K0</accession>
<dbReference type="EMBL" id="DVJJ01000087">
    <property type="protein sequence ID" value="HIS64874.1"/>
    <property type="molecule type" value="Genomic_DNA"/>
</dbReference>
<feature type="transmembrane region" description="Helical" evidence="1">
    <location>
        <begin position="45"/>
        <end position="65"/>
    </location>
</feature>
<feature type="transmembrane region" description="Helical" evidence="1">
    <location>
        <begin position="85"/>
        <end position="103"/>
    </location>
</feature>
<evidence type="ECO:0000313" key="3">
    <source>
        <dbReference type="Proteomes" id="UP000886741"/>
    </source>
</evidence>
<organism evidence="2 3">
    <name type="scientific">Candidatus Avoscillospira avistercoris</name>
    <dbReference type="NCBI Taxonomy" id="2840707"/>
    <lineage>
        <taxon>Bacteria</taxon>
        <taxon>Bacillati</taxon>
        <taxon>Bacillota</taxon>
        <taxon>Clostridia</taxon>
        <taxon>Eubacteriales</taxon>
        <taxon>Oscillospiraceae</taxon>
        <taxon>Oscillospiraceae incertae sedis</taxon>
        <taxon>Candidatus Avoscillospira</taxon>
    </lineage>
</organism>
<proteinExistence type="predicted"/>
<name>A0A9D1F9K0_9FIRM</name>
<protein>
    <submittedName>
        <fullName evidence="2">Uncharacterized protein</fullName>
    </submittedName>
</protein>
<feature type="transmembrane region" description="Helical" evidence="1">
    <location>
        <begin position="198"/>
        <end position="221"/>
    </location>
</feature>
<evidence type="ECO:0000256" key="1">
    <source>
        <dbReference type="SAM" id="Phobius"/>
    </source>
</evidence>